<dbReference type="EMBL" id="CAKXYY010000027">
    <property type="protein sequence ID" value="CAH2355469.1"/>
    <property type="molecule type" value="Genomic_DNA"/>
</dbReference>
<reference evidence="1" key="1">
    <citation type="submission" date="2022-03" db="EMBL/GenBank/DDBJ databases">
        <authorList>
            <person name="Legras J.-L."/>
            <person name="Devillers H."/>
            <person name="Grondin C."/>
        </authorList>
    </citation>
    <scope>NUCLEOTIDE SEQUENCE</scope>
    <source>
        <strain evidence="1">CLIB 1423</strain>
    </source>
</reference>
<evidence type="ECO:0000313" key="2">
    <source>
        <dbReference type="Proteomes" id="UP000837801"/>
    </source>
</evidence>
<dbReference type="OrthoDB" id="4015782at2759"/>
<evidence type="ECO:0000313" key="1">
    <source>
        <dbReference type="EMBL" id="CAH2355469.1"/>
    </source>
</evidence>
<comment type="caution">
    <text evidence="1">The sequence shown here is derived from an EMBL/GenBank/DDBJ whole genome shotgun (WGS) entry which is preliminary data.</text>
</comment>
<name>A0A9P0QUZ9_9ASCO</name>
<gene>
    <name evidence="1" type="ORF">CLIB1423_27S00254</name>
</gene>
<proteinExistence type="predicted"/>
<dbReference type="AlphaFoldDB" id="A0A9P0QUZ9"/>
<sequence>MSKGYLNHPLIRNPLKWLAKRKYITPEEYATSFYNTDSIRYNPQAQLLSSGTAMNTGTRDIYSKGSMVRLTMDNDGNSNDNYYLVPAINSPYDPHTLFPRSYILNNWLFVSLIANVRDTWKKYVPLKFRTKNNPSINAHTKILPDIEDVIPKIYLRNIVEGTLKVEREATVEHRSPSDGVWLDFHNAKFGSGHLSVHGVFLNSLKVKFGGQQRVFLPYCEENQKILKNLVTLNNYFRYK</sequence>
<accession>A0A9P0QUZ9</accession>
<keyword evidence="2" id="KW-1185">Reference proteome</keyword>
<dbReference type="Proteomes" id="UP000837801">
    <property type="component" value="Unassembled WGS sequence"/>
</dbReference>
<organism evidence="1 2">
    <name type="scientific">[Candida] railenensis</name>
    <dbReference type="NCBI Taxonomy" id="45579"/>
    <lineage>
        <taxon>Eukaryota</taxon>
        <taxon>Fungi</taxon>
        <taxon>Dikarya</taxon>
        <taxon>Ascomycota</taxon>
        <taxon>Saccharomycotina</taxon>
        <taxon>Pichiomycetes</taxon>
        <taxon>Debaryomycetaceae</taxon>
        <taxon>Kurtzmaniella</taxon>
    </lineage>
</organism>
<protein>
    <submittedName>
        <fullName evidence="1">Uncharacterized protein</fullName>
    </submittedName>
</protein>